<accession>A0AAD5R476</accession>
<comment type="caution">
    <text evidence="1">The sequence shown here is derived from an EMBL/GenBank/DDBJ whole genome shotgun (WGS) entry which is preliminary data.</text>
</comment>
<dbReference type="EMBL" id="JAHQIW010006315">
    <property type="protein sequence ID" value="KAJ1368804.1"/>
    <property type="molecule type" value="Genomic_DNA"/>
</dbReference>
<gene>
    <name evidence="1" type="ORF">KIN20_030134</name>
</gene>
<keyword evidence="2" id="KW-1185">Reference proteome</keyword>
<proteinExistence type="predicted"/>
<dbReference type="Proteomes" id="UP001196413">
    <property type="component" value="Unassembled WGS sequence"/>
</dbReference>
<evidence type="ECO:0000313" key="2">
    <source>
        <dbReference type="Proteomes" id="UP001196413"/>
    </source>
</evidence>
<name>A0AAD5R476_PARTN</name>
<reference evidence="1" key="1">
    <citation type="submission" date="2021-06" db="EMBL/GenBank/DDBJ databases">
        <title>Parelaphostrongylus tenuis whole genome reference sequence.</title>
        <authorList>
            <person name="Garwood T.J."/>
            <person name="Larsen P.A."/>
            <person name="Fountain-Jones N.M."/>
            <person name="Garbe J.R."/>
            <person name="Macchietto M.G."/>
            <person name="Kania S.A."/>
            <person name="Gerhold R.W."/>
            <person name="Richards J.E."/>
            <person name="Wolf T.M."/>
        </authorList>
    </citation>
    <scope>NUCLEOTIDE SEQUENCE</scope>
    <source>
        <strain evidence="1">MNPRO001-30</strain>
        <tissue evidence="1">Meninges</tissue>
    </source>
</reference>
<sequence>MPMERACIIVDSTVTAICTHVGAANERPCSVPAHPDIRITPVSGPPSTISGTLSTTNTILANWPRAMWQSVVNRAVRVLVSGPFESHFFSATGAIGGS</sequence>
<organism evidence="1 2">
    <name type="scientific">Parelaphostrongylus tenuis</name>
    <name type="common">Meningeal worm</name>
    <dbReference type="NCBI Taxonomy" id="148309"/>
    <lineage>
        <taxon>Eukaryota</taxon>
        <taxon>Metazoa</taxon>
        <taxon>Ecdysozoa</taxon>
        <taxon>Nematoda</taxon>
        <taxon>Chromadorea</taxon>
        <taxon>Rhabditida</taxon>
        <taxon>Rhabditina</taxon>
        <taxon>Rhabditomorpha</taxon>
        <taxon>Strongyloidea</taxon>
        <taxon>Metastrongylidae</taxon>
        <taxon>Parelaphostrongylus</taxon>
    </lineage>
</organism>
<evidence type="ECO:0000313" key="1">
    <source>
        <dbReference type="EMBL" id="KAJ1368804.1"/>
    </source>
</evidence>
<protein>
    <submittedName>
        <fullName evidence="1">Uncharacterized protein</fullName>
    </submittedName>
</protein>
<dbReference type="AlphaFoldDB" id="A0AAD5R476"/>